<accession>A0A7J9NUQ9</accession>
<dbReference type="AlphaFoldDB" id="A0A7J9NUQ9"/>
<proteinExistence type="predicted"/>
<reference evidence="1 2" key="1">
    <citation type="submission" date="2020-07" db="EMBL/GenBank/DDBJ databases">
        <title>Genomic Encyclopedia of Type Strains, Phase IV (KMG-V): Genome sequencing to study the core and pangenomes of soil and plant-associated prokaryotes.</title>
        <authorList>
            <person name="Whitman W."/>
        </authorList>
    </citation>
    <scope>NUCLEOTIDE SEQUENCE [LARGE SCALE GENOMIC DNA]</scope>
    <source>
        <strain evidence="1 2">A1</strain>
    </source>
</reference>
<dbReference type="InterPro" id="IPR032359">
    <property type="entry name" value="KwaB-like"/>
</dbReference>
<organism evidence="1 2">
    <name type="scientific">Methanococcus maripaludis</name>
    <name type="common">Methanococcus deltae</name>
    <dbReference type="NCBI Taxonomy" id="39152"/>
    <lineage>
        <taxon>Archaea</taxon>
        <taxon>Methanobacteriati</taxon>
        <taxon>Methanobacteriota</taxon>
        <taxon>Methanomada group</taxon>
        <taxon>Methanococci</taxon>
        <taxon>Methanococcales</taxon>
        <taxon>Methanococcaceae</taxon>
        <taxon>Methanococcus</taxon>
    </lineage>
</organism>
<name>A0A7J9NUQ9_METMI</name>
<dbReference type="Proteomes" id="UP000564425">
    <property type="component" value="Unassembled WGS sequence"/>
</dbReference>
<evidence type="ECO:0000313" key="2">
    <source>
        <dbReference type="Proteomes" id="UP000564425"/>
    </source>
</evidence>
<comment type="caution">
    <text evidence="1">The sequence shown here is derived from an EMBL/GenBank/DDBJ whole genome shotgun (WGS) entry which is preliminary data.</text>
</comment>
<gene>
    <name evidence="1" type="ORF">HNP86_001571</name>
</gene>
<protein>
    <submittedName>
        <fullName evidence="1">Uncharacterized protein</fullName>
    </submittedName>
</protein>
<dbReference type="EMBL" id="JACDUH010000002">
    <property type="protein sequence ID" value="MBA2851418.1"/>
    <property type="molecule type" value="Genomic_DNA"/>
</dbReference>
<dbReference type="Pfam" id="PF16162">
    <property type="entry name" value="KwaB"/>
    <property type="match status" value="1"/>
</dbReference>
<dbReference type="RefSeq" id="WP_181501246.1">
    <property type="nucleotide sequence ID" value="NZ_JACDUH010000002.1"/>
</dbReference>
<sequence length="341" mass="40246">MRLNTATILKMPEIYSALKDDNLDFNNITLYFLERTKKNDVISHKVWRTELNSRHNQIEKELWNIAKIDVKSKTDESYNYHEYAPMAIWDKNVIEVMFAGEIPYYEDIYDKIYGDPDVLDGTKIKNIKTIWGYVVTIDIFDNERDVFKNLIFIKKHSPLKLLGKGKLNMVMHKDSGKFDKIEDNIFALDNKYDGMIYRGREQPSEDISEIMYIFNKNNIEAFFDFSEGYKKEIDNKKDRLVEHKLIDEKNLDILVDFSTKSKDLTKKLATVLKNKSYEIWTPERIGDLKSKYHVEGIEFDENDNLVINAKNYATVIKVLDDDYLKSEYSGNKYETHSKIKK</sequence>
<evidence type="ECO:0000313" key="1">
    <source>
        <dbReference type="EMBL" id="MBA2851418.1"/>
    </source>
</evidence>